<keyword evidence="14" id="KW-1185">Reference proteome</keyword>
<dbReference type="GO" id="GO:0004798">
    <property type="term" value="F:dTMP kinase activity"/>
    <property type="evidence" value="ECO:0007669"/>
    <property type="project" value="UniProtKB-UniRule"/>
</dbReference>
<dbReference type="SUPFAM" id="SSF52540">
    <property type="entry name" value="P-loop containing nucleoside triphosphate hydrolases"/>
    <property type="match status" value="1"/>
</dbReference>
<name>C0GJA1_DETAL</name>
<keyword evidence="4 11" id="KW-0808">Transferase</keyword>
<dbReference type="Proteomes" id="UP000006443">
    <property type="component" value="Unassembled WGS sequence"/>
</dbReference>
<protein>
    <recommendedName>
        <fullName evidence="3 11">Thymidylate kinase</fullName>
        <ecNumber evidence="2 11">2.7.4.9</ecNumber>
    </recommendedName>
    <alternativeName>
        <fullName evidence="11">dTMP kinase</fullName>
    </alternativeName>
</protein>
<dbReference type="PANTHER" id="PTHR10344:SF4">
    <property type="entry name" value="UMP-CMP KINASE 2, MITOCHONDRIAL"/>
    <property type="match status" value="1"/>
</dbReference>
<evidence type="ECO:0000256" key="7">
    <source>
        <dbReference type="ARBA" id="ARBA00022777"/>
    </source>
</evidence>
<dbReference type="NCBIfam" id="TIGR00041">
    <property type="entry name" value="DTMP_kinase"/>
    <property type="match status" value="1"/>
</dbReference>
<dbReference type="EC" id="2.7.4.9" evidence="2 11"/>
<feature type="domain" description="Thymidylate kinase-like" evidence="12">
    <location>
        <begin position="9"/>
        <end position="195"/>
    </location>
</feature>
<accession>C0GJA1</accession>
<dbReference type="InterPro" id="IPR039430">
    <property type="entry name" value="Thymidylate_kin-like_dom"/>
</dbReference>
<dbReference type="GO" id="GO:0006235">
    <property type="term" value="P:dTTP biosynthetic process"/>
    <property type="evidence" value="ECO:0007669"/>
    <property type="project" value="UniProtKB-UniRule"/>
</dbReference>
<dbReference type="RefSeq" id="WP_008518084.1">
    <property type="nucleotide sequence ID" value="NZ_ACJM01000015.1"/>
</dbReference>
<dbReference type="AlphaFoldDB" id="C0GJA1"/>
<dbReference type="GO" id="GO:0005524">
    <property type="term" value="F:ATP binding"/>
    <property type="evidence" value="ECO:0007669"/>
    <property type="project" value="UniProtKB-UniRule"/>
</dbReference>
<dbReference type="InterPro" id="IPR027417">
    <property type="entry name" value="P-loop_NTPase"/>
</dbReference>
<dbReference type="PANTHER" id="PTHR10344">
    <property type="entry name" value="THYMIDYLATE KINASE"/>
    <property type="match status" value="1"/>
</dbReference>
<evidence type="ECO:0000256" key="11">
    <source>
        <dbReference type="HAMAP-Rule" id="MF_00165"/>
    </source>
</evidence>
<dbReference type="GO" id="GO:0006227">
    <property type="term" value="P:dUDP biosynthetic process"/>
    <property type="evidence" value="ECO:0007669"/>
    <property type="project" value="TreeGrafter"/>
</dbReference>
<evidence type="ECO:0000256" key="3">
    <source>
        <dbReference type="ARBA" id="ARBA00017144"/>
    </source>
</evidence>
<dbReference type="STRING" id="555088.DealDRAFT_2560"/>
<dbReference type="HAMAP" id="MF_00165">
    <property type="entry name" value="Thymidylate_kinase"/>
    <property type="match status" value="1"/>
</dbReference>
<evidence type="ECO:0000313" key="13">
    <source>
        <dbReference type="EMBL" id="EEG76586.1"/>
    </source>
</evidence>
<comment type="caution">
    <text evidence="13">The sequence shown here is derived from an EMBL/GenBank/DDBJ whole genome shotgun (WGS) entry which is preliminary data.</text>
</comment>
<evidence type="ECO:0000256" key="8">
    <source>
        <dbReference type="ARBA" id="ARBA00022840"/>
    </source>
</evidence>
<dbReference type="GO" id="GO:0005829">
    <property type="term" value="C:cytosol"/>
    <property type="evidence" value="ECO:0007669"/>
    <property type="project" value="TreeGrafter"/>
</dbReference>
<evidence type="ECO:0000256" key="10">
    <source>
        <dbReference type="ARBA" id="ARBA00057735"/>
    </source>
</evidence>
<dbReference type="OrthoDB" id="9774907at2"/>
<evidence type="ECO:0000256" key="5">
    <source>
        <dbReference type="ARBA" id="ARBA00022727"/>
    </source>
</evidence>
<evidence type="ECO:0000256" key="6">
    <source>
        <dbReference type="ARBA" id="ARBA00022741"/>
    </source>
</evidence>
<dbReference type="GO" id="GO:0006233">
    <property type="term" value="P:dTDP biosynthetic process"/>
    <property type="evidence" value="ECO:0007669"/>
    <property type="project" value="InterPro"/>
</dbReference>
<reference evidence="13 14" key="1">
    <citation type="submission" date="2009-02" db="EMBL/GenBank/DDBJ databases">
        <title>Sequencing of the draft genome and assembly of Dethiobacter alkaliphilus AHT 1.</title>
        <authorList>
            <consortium name="US DOE Joint Genome Institute (JGI-PGF)"/>
            <person name="Lucas S."/>
            <person name="Copeland A."/>
            <person name="Lapidus A."/>
            <person name="Glavina del Rio T."/>
            <person name="Dalin E."/>
            <person name="Tice H."/>
            <person name="Bruce D."/>
            <person name="Goodwin L."/>
            <person name="Pitluck S."/>
            <person name="Larimer F."/>
            <person name="Land M.L."/>
            <person name="Hauser L."/>
            <person name="Muyzer G."/>
        </authorList>
    </citation>
    <scope>NUCLEOTIDE SEQUENCE [LARGE SCALE GENOMIC DNA]</scope>
    <source>
        <strain evidence="13 14">AHT 1</strain>
    </source>
</reference>
<evidence type="ECO:0000313" key="14">
    <source>
        <dbReference type="Proteomes" id="UP000006443"/>
    </source>
</evidence>
<dbReference type="FunFam" id="3.40.50.300:FF:000225">
    <property type="entry name" value="Thymidylate kinase"/>
    <property type="match status" value="1"/>
</dbReference>
<evidence type="ECO:0000256" key="9">
    <source>
        <dbReference type="ARBA" id="ARBA00048743"/>
    </source>
</evidence>
<evidence type="ECO:0000256" key="4">
    <source>
        <dbReference type="ARBA" id="ARBA00022679"/>
    </source>
</evidence>
<gene>
    <name evidence="11" type="primary">tmk</name>
    <name evidence="13" type="ORF">DealDRAFT_2560</name>
</gene>
<keyword evidence="7 11" id="KW-0418">Kinase</keyword>
<dbReference type="EMBL" id="ACJM01000015">
    <property type="protein sequence ID" value="EEG76586.1"/>
    <property type="molecule type" value="Genomic_DNA"/>
</dbReference>
<comment type="function">
    <text evidence="10 11">Phosphorylation of dTMP to form dTDP in both de novo and salvage pathways of dTTP synthesis.</text>
</comment>
<dbReference type="Gene3D" id="3.40.50.300">
    <property type="entry name" value="P-loop containing nucleotide triphosphate hydrolases"/>
    <property type="match status" value="1"/>
</dbReference>
<evidence type="ECO:0000256" key="1">
    <source>
        <dbReference type="ARBA" id="ARBA00009776"/>
    </source>
</evidence>
<keyword evidence="8 11" id="KW-0067">ATP-binding</keyword>
<dbReference type="eggNOG" id="COG0125">
    <property type="taxonomic scope" value="Bacteria"/>
</dbReference>
<evidence type="ECO:0000256" key="2">
    <source>
        <dbReference type="ARBA" id="ARBA00012980"/>
    </source>
</evidence>
<sequence>MKKGFFITLEGPDGAGKTTQLTRLADAARQMGIQVVCTREPGGTPVGDAVRRILLDTAYSEMVPLTEVFLYAAARAQLFHQVIGPALKQGQLVLCDRFIDSTLAYQSYGGEMDFSFVLETNLQAVSHRLPDLTFVLDIDPSVGVERRGSGTADRVEQKALSFHHRVRDGFLSLADKFPERIKVVKGTQSEDEVFAVIWNQVAPLLEKLR</sequence>
<keyword evidence="5 11" id="KW-0545">Nucleotide biosynthesis</keyword>
<feature type="binding site" evidence="11">
    <location>
        <begin position="11"/>
        <end position="18"/>
    </location>
    <ligand>
        <name>ATP</name>
        <dbReference type="ChEBI" id="CHEBI:30616"/>
    </ligand>
</feature>
<evidence type="ECO:0000259" key="12">
    <source>
        <dbReference type="Pfam" id="PF02223"/>
    </source>
</evidence>
<keyword evidence="6 11" id="KW-0547">Nucleotide-binding</keyword>
<dbReference type="InterPro" id="IPR018094">
    <property type="entry name" value="Thymidylate_kinase"/>
</dbReference>
<dbReference type="CDD" id="cd01672">
    <property type="entry name" value="TMPK"/>
    <property type="match status" value="1"/>
</dbReference>
<comment type="similarity">
    <text evidence="1 11">Belongs to the thymidylate kinase family.</text>
</comment>
<comment type="catalytic activity">
    <reaction evidence="9 11">
        <text>dTMP + ATP = dTDP + ADP</text>
        <dbReference type="Rhea" id="RHEA:13517"/>
        <dbReference type="ChEBI" id="CHEBI:30616"/>
        <dbReference type="ChEBI" id="CHEBI:58369"/>
        <dbReference type="ChEBI" id="CHEBI:63528"/>
        <dbReference type="ChEBI" id="CHEBI:456216"/>
        <dbReference type="EC" id="2.7.4.9"/>
    </reaction>
</comment>
<dbReference type="PROSITE" id="PS01331">
    <property type="entry name" value="THYMIDYLATE_KINASE"/>
    <property type="match status" value="1"/>
</dbReference>
<dbReference type="Pfam" id="PF02223">
    <property type="entry name" value="Thymidylate_kin"/>
    <property type="match status" value="1"/>
</dbReference>
<organism evidence="13 14">
    <name type="scientific">Dethiobacter alkaliphilus AHT 1</name>
    <dbReference type="NCBI Taxonomy" id="555088"/>
    <lineage>
        <taxon>Bacteria</taxon>
        <taxon>Bacillati</taxon>
        <taxon>Bacillota</taxon>
        <taxon>Dethiobacteria</taxon>
        <taxon>Dethiobacterales</taxon>
        <taxon>Dethiobacteraceae</taxon>
        <taxon>Dethiobacter</taxon>
    </lineage>
</organism>
<dbReference type="InterPro" id="IPR018095">
    <property type="entry name" value="Thymidylate_kin_CS"/>
</dbReference>
<proteinExistence type="inferred from homology"/>